<dbReference type="CDD" id="cd06195">
    <property type="entry name" value="FNR1"/>
    <property type="match status" value="1"/>
</dbReference>
<evidence type="ECO:0000256" key="8">
    <source>
        <dbReference type="ARBA" id="ARBA00023002"/>
    </source>
</evidence>
<dbReference type="PRINTS" id="PR00371">
    <property type="entry name" value="FPNCR"/>
</dbReference>
<evidence type="ECO:0000256" key="4">
    <source>
        <dbReference type="ARBA" id="ARBA00022630"/>
    </source>
</evidence>
<comment type="caution">
    <text evidence="12">The sequence shown here is derived from an EMBL/GenBank/DDBJ whole genome shotgun (WGS) entry which is preliminary data.</text>
</comment>
<evidence type="ECO:0000256" key="6">
    <source>
        <dbReference type="ARBA" id="ARBA00022827"/>
    </source>
</evidence>
<dbReference type="EMBL" id="JAFKCS010000006">
    <property type="protein sequence ID" value="MBN7820004.1"/>
    <property type="molecule type" value="Genomic_DNA"/>
</dbReference>
<evidence type="ECO:0000256" key="3">
    <source>
        <dbReference type="ARBA" id="ARBA00013223"/>
    </source>
</evidence>
<dbReference type="Pfam" id="PF00970">
    <property type="entry name" value="FAD_binding_6"/>
    <property type="match status" value="1"/>
</dbReference>
<keyword evidence="7" id="KW-0521">NADP</keyword>
<dbReference type="Pfam" id="PF00175">
    <property type="entry name" value="NAD_binding_1"/>
    <property type="match status" value="1"/>
</dbReference>
<sequence length="243" mass="27144">MWIDGTVAKRKDWNEKLFSLFIRADIPTFIPGQFIKVALPFEDKRIGRAYSLVNQPGDLLEILVVAVENGTLSPALANLSVGDDLQVSDRASGFMTLDEITPCRDLWMLATGTAVGPFISMLRSAEVWASFTNIVLVYGVRNADDLAYLDELRNLEKQRPQFSLCLSVTRESFQGAYKDRITALISSGELEQTTGLTINAQNSHFMLCGNPQMVSETQTILKELGLSPHLKRQPGQITIEKYW</sequence>
<evidence type="ECO:0000256" key="1">
    <source>
        <dbReference type="ARBA" id="ARBA00001974"/>
    </source>
</evidence>
<evidence type="ECO:0000313" key="13">
    <source>
        <dbReference type="Proteomes" id="UP000663992"/>
    </source>
</evidence>
<protein>
    <recommendedName>
        <fullName evidence="3">ferredoxin--NADP(+) reductase</fullName>
        <ecNumber evidence="3">1.18.1.2</ecNumber>
    </recommendedName>
</protein>
<accession>A0ABS3CU09</accession>
<dbReference type="PANTHER" id="PTHR47878:SF1">
    <property type="entry name" value="FLAVODOXIN_FERREDOXIN--NADP REDUCTASE"/>
    <property type="match status" value="1"/>
</dbReference>
<dbReference type="SUPFAM" id="SSF52343">
    <property type="entry name" value="Ferredoxin reductase-like, C-terminal NADP-linked domain"/>
    <property type="match status" value="1"/>
</dbReference>
<organism evidence="12 13">
    <name type="scientific">Bowmanella yangjiangensis</name>
    <dbReference type="NCBI Taxonomy" id="2811230"/>
    <lineage>
        <taxon>Bacteria</taxon>
        <taxon>Pseudomonadati</taxon>
        <taxon>Pseudomonadota</taxon>
        <taxon>Gammaproteobacteria</taxon>
        <taxon>Alteromonadales</taxon>
        <taxon>Alteromonadaceae</taxon>
        <taxon>Bowmanella</taxon>
    </lineage>
</organism>
<evidence type="ECO:0000313" key="12">
    <source>
        <dbReference type="EMBL" id="MBN7820004.1"/>
    </source>
</evidence>
<proteinExistence type="inferred from homology"/>
<comment type="catalytic activity">
    <reaction evidence="10">
        <text>2 reduced [2Fe-2S]-[ferredoxin] + NADP(+) + H(+) = 2 oxidized [2Fe-2S]-[ferredoxin] + NADPH</text>
        <dbReference type="Rhea" id="RHEA:20125"/>
        <dbReference type="Rhea" id="RHEA-COMP:10000"/>
        <dbReference type="Rhea" id="RHEA-COMP:10001"/>
        <dbReference type="ChEBI" id="CHEBI:15378"/>
        <dbReference type="ChEBI" id="CHEBI:33737"/>
        <dbReference type="ChEBI" id="CHEBI:33738"/>
        <dbReference type="ChEBI" id="CHEBI:57783"/>
        <dbReference type="ChEBI" id="CHEBI:58349"/>
        <dbReference type="EC" id="1.18.1.2"/>
    </reaction>
</comment>
<evidence type="ECO:0000256" key="5">
    <source>
        <dbReference type="ARBA" id="ARBA00022741"/>
    </source>
</evidence>
<dbReference type="EC" id="1.18.1.2" evidence="3"/>
<evidence type="ECO:0000256" key="2">
    <source>
        <dbReference type="ARBA" id="ARBA00008312"/>
    </source>
</evidence>
<dbReference type="InterPro" id="IPR017938">
    <property type="entry name" value="Riboflavin_synthase-like_b-brl"/>
</dbReference>
<dbReference type="RefSeq" id="WP_206593831.1">
    <property type="nucleotide sequence ID" value="NZ_JAFKCS010000006.1"/>
</dbReference>
<keyword evidence="4" id="KW-0285">Flavoprotein</keyword>
<dbReference type="Gene3D" id="2.40.30.10">
    <property type="entry name" value="Translation factors"/>
    <property type="match status" value="1"/>
</dbReference>
<dbReference type="SUPFAM" id="SSF63380">
    <property type="entry name" value="Riboflavin synthase domain-like"/>
    <property type="match status" value="1"/>
</dbReference>
<name>A0ABS3CU09_9ALTE</name>
<evidence type="ECO:0000256" key="10">
    <source>
        <dbReference type="ARBA" id="ARBA00047776"/>
    </source>
</evidence>
<dbReference type="PROSITE" id="PS51384">
    <property type="entry name" value="FAD_FR"/>
    <property type="match status" value="1"/>
</dbReference>
<keyword evidence="13" id="KW-1185">Reference proteome</keyword>
<dbReference type="PRINTS" id="PR00410">
    <property type="entry name" value="PHEHYDRXLASE"/>
</dbReference>
<evidence type="ECO:0000256" key="7">
    <source>
        <dbReference type="ARBA" id="ARBA00022857"/>
    </source>
</evidence>
<comment type="cofactor">
    <cofactor evidence="9">
        <name>[2Fe-2S] cluster</name>
        <dbReference type="ChEBI" id="CHEBI:190135"/>
    </cofactor>
</comment>
<evidence type="ECO:0000256" key="9">
    <source>
        <dbReference type="ARBA" id="ARBA00034078"/>
    </source>
</evidence>
<comment type="cofactor">
    <cofactor evidence="1">
        <name>FAD</name>
        <dbReference type="ChEBI" id="CHEBI:57692"/>
    </cofactor>
</comment>
<dbReference type="Proteomes" id="UP000663992">
    <property type="component" value="Unassembled WGS sequence"/>
</dbReference>
<dbReference type="InterPro" id="IPR001433">
    <property type="entry name" value="OxRdtase_FAD/NAD-bd"/>
</dbReference>
<dbReference type="PANTHER" id="PTHR47878">
    <property type="entry name" value="OXIDOREDUCTASE FAD/NAD(P)-BINDING DOMAIN PROTEIN"/>
    <property type="match status" value="1"/>
</dbReference>
<keyword evidence="6" id="KW-0274">FAD</keyword>
<evidence type="ECO:0000259" key="11">
    <source>
        <dbReference type="PROSITE" id="PS51384"/>
    </source>
</evidence>
<feature type="domain" description="FAD-binding FR-type" evidence="11">
    <location>
        <begin position="1"/>
        <end position="98"/>
    </location>
</feature>
<dbReference type="InterPro" id="IPR039261">
    <property type="entry name" value="FNR_nucleotide-bd"/>
</dbReference>
<dbReference type="InterPro" id="IPR017927">
    <property type="entry name" value="FAD-bd_FR_type"/>
</dbReference>
<dbReference type="Gene3D" id="3.40.50.80">
    <property type="entry name" value="Nucleotide-binding domain of ferredoxin-NADP reductase (FNR) module"/>
    <property type="match status" value="1"/>
</dbReference>
<dbReference type="InterPro" id="IPR051930">
    <property type="entry name" value="FNR_type-1"/>
</dbReference>
<keyword evidence="8" id="KW-0560">Oxidoreductase</keyword>
<keyword evidence="5" id="KW-0547">Nucleotide-binding</keyword>
<comment type="similarity">
    <text evidence="2">Belongs to the ferredoxin--NADP reductase type 1 family.</text>
</comment>
<reference evidence="12 13" key="1">
    <citation type="submission" date="2021-03" db="EMBL/GenBank/DDBJ databases">
        <title>novel species isolated from a fishpond in China.</title>
        <authorList>
            <person name="Lu H."/>
            <person name="Cai Z."/>
        </authorList>
    </citation>
    <scope>NUCLEOTIDE SEQUENCE [LARGE SCALE GENOMIC DNA]</scope>
    <source>
        <strain evidence="12 13">Y57</strain>
    </source>
</reference>
<dbReference type="InterPro" id="IPR001709">
    <property type="entry name" value="Flavoprot_Pyr_Nucl_cyt_Rdtase"/>
</dbReference>
<gene>
    <name evidence="12" type="ORF">J0A65_09015</name>
</gene>
<dbReference type="InterPro" id="IPR033892">
    <property type="entry name" value="FNR_bac"/>
</dbReference>
<dbReference type="InterPro" id="IPR008333">
    <property type="entry name" value="Cbr1-like_FAD-bd_dom"/>
</dbReference>